<evidence type="ECO:0000313" key="18">
    <source>
        <dbReference type="Proteomes" id="UP001575181"/>
    </source>
</evidence>
<feature type="domain" description="Peptidase M1 alanyl aminopeptidase Ig-like fold" evidence="14">
    <location>
        <begin position="453"/>
        <end position="556"/>
    </location>
</feature>
<dbReference type="PRINTS" id="PR00756">
    <property type="entry name" value="ALADIPTASE"/>
</dbReference>
<dbReference type="PANTHER" id="PTHR46322">
    <property type="entry name" value="PUROMYCIN-SENSITIVE AMINOPEPTIDASE"/>
    <property type="match status" value="1"/>
</dbReference>
<dbReference type="InterPro" id="IPR014782">
    <property type="entry name" value="Peptidase_M1_dom"/>
</dbReference>
<dbReference type="PANTHER" id="PTHR46322:SF1">
    <property type="entry name" value="PUROMYCIN-SENSITIVE AMINOPEPTIDASE"/>
    <property type="match status" value="1"/>
</dbReference>
<feature type="domain" description="Aminopeptidase N-like N-terminal" evidence="16">
    <location>
        <begin position="59"/>
        <end position="195"/>
    </location>
</feature>
<dbReference type="InterPro" id="IPR001930">
    <property type="entry name" value="Peptidase_M1"/>
</dbReference>
<feature type="domain" description="Peptidase M1 membrane alanine aminopeptidase" evidence="13">
    <location>
        <begin position="235"/>
        <end position="445"/>
    </location>
</feature>
<accession>A0ABV4TUF3</accession>
<evidence type="ECO:0000259" key="13">
    <source>
        <dbReference type="Pfam" id="PF01433"/>
    </source>
</evidence>
<keyword evidence="18" id="KW-1185">Reference proteome</keyword>
<evidence type="ECO:0000256" key="10">
    <source>
        <dbReference type="ARBA" id="ARBA00022833"/>
    </source>
</evidence>
<dbReference type="Gene3D" id="1.10.390.10">
    <property type="entry name" value="Neutral Protease Domain 2"/>
    <property type="match status" value="1"/>
</dbReference>
<dbReference type="InterPro" id="IPR038438">
    <property type="entry name" value="PepN_Ig-like_sf"/>
</dbReference>
<evidence type="ECO:0000256" key="8">
    <source>
        <dbReference type="ARBA" id="ARBA00022723"/>
    </source>
</evidence>
<evidence type="ECO:0000256" key="11">
    <source>
        <dbReference type="ARBA" id="ARBA00023049"/>
    </source>
</evidence>
<keyword evidence="6 17" id="KW-0031">Aminopeptidase</keyword>
<keyword evidence="10" id="KW-0862">Zinc</keyword>
<keyword evidence="7" id="KW-0645">Protease</keyword>
<evidence type="ECO:0000313" key="17">
    <source>
        <dbReference type="EMBL" id="MFA9460211.1"/>
    </source>
</evidence>
<dbReference type="Proteomes" id="UP001575181">
    <property type="component" value="Unassembled WGS sequence"/>
</dbReference>
<dbReference type="InterPro" id="IPR012779">
    <property type="entry name" value="Peptidase_M1_pepN"/>
</dbReference>
<evidence type="ECO:0000256" key="1">
    <source>
        <dbReference type="ARBA" id="ARBA00000098"/>
    </source>
</evidence>
<gene>
    <name evidence="17" type="primary">pepN</name>
    <name evidence="17" type="ORF">ACERLL_05165</name>
</gene>
<evidence type="ECO:0000256" key="4">
    <source>
        <dbReference type="ARBA" id="ARBA00012564"/>
    </source>
</evidence>
<comment type="similarity">
    <text evidence="3">Belongs to the peptidase M1 family.</text>
</comment>
<evidence type="ECO:0000256" key="2">
    <source>
        <dbReference type="ARBA" id="ARBA00001947"/>
    </source>
</evidence>
<dbReference type="InterPro" id="IPR035414">
    <property type="entry name" value="Peptidase_M1_pepN_Ig-like"/>
</dbReference>
<evidence type="ECO:0000259" key="15">
    <source>
        <dbReference type="Pfam" id="PF17432"/>
    </source>
</evidence>
<dbReference type="Pfam" id="PF11940">
    <property type="entry name" value="DUF3458"/>
    <property type="match status" value="1"/>
</dbReference>
<evidence type="ECO:0000256" key="7">
    <source>
        <dbReference type="ARBA" id="ARBA00022670"/>
    </source>
</evidence>
<sequence length="890" mass="100476">MADVRNTQQPQPVRLAEYTPPAYVVDTVDLHFELGEEWTSVHARLAVRANPDRAEPGALFLNGREMELLEVAVDGRPWPETDYELNEESLTLHGVPEHFTLEITTSIRPQENTALEGLYKSSGTFCTQCEPEGFRRITYFPDRSDVMARYTTTIVADAERYPVLLSNGNRIGAGTLPGGRHWVQWEDPHPKPSYLFALVAGDLARVSDAFTTLSGREVALHIYVEHGNEDKVDHAMRSLKAAMAWDETAYGRECDLDVYQVVAVEDFNMGAMENKGLNIFNTSAILAKPETATDADFQRIEAIIGHEYFHNWSGNRVTLRDWFQLSLKEGFTVFREQQFAGDRYSAPVQRIEDVRRLRTAQFPEDDGPTAHPVRPDSYIEISNFYTPTVYEKGAEVIRMMYNLLGAEDFRRGTDLYFQRHDGQAVTTEEFARALEDASERDLSQFRLWYTQAGTPRIHVDGDYDPEAGTYTLHMRQEIPETPGQRQKEPMHIPIAVGLLDGDGNGLAPRLTGEGERAETTRMLELREAEQSFTFSGIPEEPVPSLLRSFSAPVRLEFGYRDEDLAFLLANDEDLFNRWEAGQELARRALFRAMTAYRSGAEIELEGTLVDAFGALLRGGTGDKALVAEALTQPDESYLADLMDWPVDPEAIHHARRSIRVRLAQALRDDFLYNYRAHQADGEYSADPEAIARRRLKNLSLAYLVAGGDEAGIEAAREQFRQATNMTDRLGALRPMVAEDVAGTGGALESFYEQWKDEAEVVDKWFAIQASSPVYGTLDRIKALLDHPAFNHKNPNKVRAVLGAFARGNPYRFHAADGTAYAFFADQVLHMDGINPQMAAALARGFSRFRRYDEERQRLMREQLERIRREPQLSRDTFEIVTKSLGDGEGG</sequence>
<dbReference type="Pfam" id="PF17900">
    <property type="entry name" value="Peptidase_M1_N"/>
    <property type="match status" value="1"/>
</dbReference>
<feature type="domain" description="Peptidase M1 alanyl aminopeptidase C-terminal" evidence="15">
    <location>
        <begin position="561"/>
        <end position="884"/>
    </location>
</feature>
<dbReference type="InterPro" id="IPR037144">
    <property type="entry name" value="Peptidase_M1_pepN_C_sf"/>
</dbReference>
<organism evidence="17 18">
    <name type="scientific">Thiohalorhabdus methylotrophus</name>
    <dbReference type="NCBI Taxonomy" id="3242694"/>
    <lineage>
        <taxon>Bacteria</taxon>
        <taxon>Pseudomonadati</taxon>
        <taxon>Pseudomonadota</taxon>
        <taxon>Gammaproteobacteria</taxon>
        <taxon>Thiohalorhabdales</taxon>
        <taxon>Thiohalorhabdaceae</taxon>
        <taxon>Thiohalorhabdus</taxon>
    </lineage>
</organism>
<dbReference type="Gene3D" id="2.60.40.1840">
    <property type="match status" value="1"/>
</dbReference>
<evidence type="ECO:0000256" key="5">
    <source>
        <dbReference type="ARBA" id="ARBA00015611"/>
    </source>
</evidence>
<dbReference type="InterPro" id="IPR045357">
    <property type="entry name" value="Aminopeptidase_N-like_N"/>
</dbReference>
<comment type="caution">
    <text evidence="17">The sequence shown here is derived from an EMBL/GenBank/DDBJ whole genome shotgun (WGS) entry which is preliminary data.</text>
</comment>
<evidence type="ECO:0000259" key="14">
    <source>
        <dbReference type="Pfam" id="PF11940"/>
    </source>
</evidence>
<dbReference type="SUPFAM" id="SSF63737">
    <property type="entry name" value="Leukotriene A4 hydrolase N-terminal domain"/>
    <property type="match status" value="1"/>
</dbReference>
<evidence type="ECO:0000259" key="16">
    <source>
        <dbReference type="Pfam" id="PF17900"/>
    </source>
</evidence>
<evidence type="ECO:0000256" key="12">
    <source>
        <dbReference type="NCBIfam" id="TIGR02414"/>
    </source>
</evidence>
<evidence type="ECO:0000256" key="6">
    <source>
        <dbReference type="ARBA" id="ARBA00022438"/>
    </source>
</evidence>
<dbReference type="Gene3D" id="1.25.50.10">
    <property type="entry name" value="Peptidase M1, alanyl aminopeptidase, C-terminal domain"/>
    <property type="match status" value="1"/>
</dbReference>
<dbReference type="RefSeq" id="WP_373654995.1">
    <property type="nucleotide sequence ID" value="NZ_JBGUAW010000003.1"/>
</dbReference>
<evidence type="ECO:0000256" key="9">
    <source>
        <dbReference type="ARBA" id="ARBA00022801"/>
    </source>
</evidence>
<dbReference type="GO" id="GO:0016285">
    <property type="term" value="F:alanyl aminopeptidase activity"/>
    <property type="evidence" value="ECO:0007669"/>
    <property type="project" value="UniProtKB-EC"/>
</dbReference>
<protein>
    <recommendedName>
        <fullName evidence="5 12">Aminopeptidase N</fullName>
        <ecNumber evidence="4 12">3.4.11.2</ecNumber>
    </recommendedName>
</protein>
<dbReference type="InterPro" id="IPR027268">
    <property type="entry name" value="Peptidase_M4/M1_CTD_sf"/>
</dbReference>
<dbReference type="Gene3D" id="2.60.40.1730">
    <property type="entry name" value="tricorn interacting facor f3 domain"/>
    <property type="match status" value="1"/>
</dbReference>
<dbReference type="Gene3D" id="3.30.2010.30">
    <property type="match status" value="1"/>
</dbReference>
<name>A0ABV4TUF3_9GAMM</name>
<dbReference type="InterPro" id="IPR024601">
    <property type="entry name" value="Peptidase_M1_pepN_C"/>
</dbReference>
<dbReference type="NCBIfam" id="TIGR02414">
    <property type="entry name" value="pepN_proteo"/>
    <property type="match status" value="1"/>
</dbReference>
<reference evidence="17 18" key="1">
    <citation type="submission" date="2024-08" db="EMBL/GenBank/DDBJ databases">
        <title>Whole-genome sequencing of halo(alkali)philic microorganisms from hypersaline lakes.</title>
        <authorList>
            <person name="Sorokin D.Y."/>
            <person name="Merkel A.Y."/>
            <person name="Messina E."/>
            <person name="Yakimov M."/>
        </authorList>
    </citation>
    <scope>NUCLEOTIDE SEQUENCE [LARGE SCALE GENOMIC DNA]</scope>
    <source>
        <strain evidence="17 18">Cl-TMA</strain>
    </source>
</reference>
<proteinExistence type="inferred from homology"/>
<dbReference type="SUPFAM" id="SSF55486">
    <property type="entry name" value="Metalloproteases ('zincins'), catalytic domain"/>
    <property type="match status" value="1"/>
</dbReference>
<dbReference type="EMBL" id="JBGUAW010000003">
    <property type="protein sequence ID" value="MFA9460211.1"/>
    <property type="molecule type" value="Genomic_DNA"/>
</dbReference>
<dbReference type="EC" id="3.4.11.2" evidence="4 12"/>
<keyword evidence="8" id="KW-0479">Metal-binding</keyword>
<dbReference type="InterPro" id="IPR042097">
    <property type="entry name" value="Aminopeptidase_N-like_N_sf"/>
</dbReference>
<dbReference type="CDD" id="cd09600">
    <property type="entry name" value="M1_APN"/>
    <property type="match status" value="1"/>
</dbReference>
<evidence type="ECO:0000256" key="3">
    <source>
        <dbReference type="ARBA" id="ARBA00010136"/>
    </source>
</evidence>
<keyword evidence="11" id="KW-0482">Metalloprotease</keyword>
<dbReference type="Pfam" id="PF01433">
    <property type="entry name" value="Peptidase_M1"/>
    <property type="match status" value="1"/>
</dbReference>
<dbReference type="Pfam" id="PF17432">
    <property type="entry name" value="DUF3458_C"/>
    <property type="match status" value="1"/>
</dbReference>
<comment type="catalytic activity">
    <reaction evidence="1">
        <text>Release of an N-terminal amino acid, Xaa-|-Yaa- from a peptide, amide or arylamide. Xaa is preferably Ala, but may be most amino acids including Pro (slow action). When a terminal hydrophobic residue is followed by a prolyl residue, the two may be released as an intact Xaa-Pro dipeptide.</text>
        <dbReference type="EC" id="3.4.11.2"/>
    </reaction>
</comment>
<keyword evidence="9 17" id="KW-0378">Hydrolase</keyword>
<comment type="cofactor">
    <cofactor evidence="2">
        <name>Zn(2+)</name>
        <dbReference type="ChEBI" id="CHEBI:29105"/>
    </cofactor>
</comment>